<feature type="transmembrane region" description="Helical" evidence="2">
    <location>
        <begin position="262"/>
        <end position="287"/>
    </location>
</feature>
<feature type="region of interest" description="Disordered" evidence="1">
    <location>
        <begin position="322"/>
        <end position="348"/>
    </location>
</feature>
<organism evidence="3 4">
    <name type="scientific">Pseudopithomyces chartarum</name>
    <dbReference type="NCBI Taxonomy" id="1892770"/>
    <lineage>
        <taxon>Eukaryota</taxon>
        <taxon>Fungi</taxon>
        <taxon>Dikarya</taxon>
        <taxon>Ascomycota</taxon>
        <taxon>Pezizomycotina</taxon>
        <taxon>Dothideomycetes</taxon>
        <taxon>Pleosporomycetidae</taxon>
        <taxon>Pleosporales</taxon>
        <taxon>Massarineae</taxon>
        <taxon>Didymosphaeriaceae</taxon>
        <taxon>Pseudopithomyces</taxon>
    </lineage>
</organism>
<keyword evidence="2" id="KW-1133">Transmembrane helix</keyword>
<dbReference type="Pfam" id="PF10067">
    <property type="entry name" value="DUF2306"/>
    <property type="match status" value="1"/>
</dbReference>
<feature type="compositionally biased region" description="Basic and acidic residues" evidence="1">
    <location>
        <begin position="337"/>
        <end position="348"/>
    </location>
</feature>
<feature type="transmembrane region" description="Helical" evidence="2">
    <location>
        <begin position="113"/>
        <end position="133"/>
    </location>
</feature>
<comment type="caution">
    <text evidence="3">The sequence shown here is derived from an EMBL/GenBank/DDBJ whole genome shotgun (WGS) entry which is preliminary data.</text>
</comment>
<feature type="transmembrane region" description="Helical" evidence="2">
    <location>
        <begin position="25"/>
        <end position="46"/>
    </location>
</feature>
<dbReference type="EMBL" id="WVTA01000017">
    <property type="protein sequence ID" value="KAK3201102.1"/>
    <property type="molecule type" value="Genomic_DNA"/>
</dbReference>
<reference evidence="3 4" key="1">
    <citation type="submission" date="2021-02" db="EMBL/GenBank/DDBJ databases">
        <title>Genome assembly of Pseudopithomyces chartarum.</title>
        <authorList>
            <person name="Jauregui R."/>
            <person name="Singh J."/>
            <person name="Voisey C."/>
        </authorList>
    </citation>
    <scope>NUCLEOTIDE SEQUENCE [LARGE SCALE GENOMIC DNA]</scope>
    <source>
        <strain evidence="3 4">AGR01</strain>
    </source>
</reference>
<feature type="transmembrane region" description="Helical" evidence="2">
    <location>
        <begin position="177"/>
        <end position="201"/>
    </location>
</feature>
<keyword evidence="2" id="KW-0812">Transmembrane</keyword>
<feature type="transmembrane region" description="Helical" evidence="2">
    <location>
        <begin position="145"/>
        <end position="165"/>
    </location>
</feature>
<name>A0AAN6LNF2_9PLEO</name>
<evidence type="ECO:0008006" key="5">
    <source>
        <dbReference type="Google" id="ProtNLM"/>
    </source>
</evidence>
<evidence type="ECO:0000313" key="4">
    <source>
        <dbReference type="Proteomes" id="UP001280581"/>
    </source>
</evidence>
<gene>
    <name evidence="3" type="ORF">GRF29_213g1028883</name>
</gene>
<evidence type="ECO:0000256" key="1">
    <source>
        <dbReference type="SAM" id="MobiDB-lite"/>
    </source>
</evidence>
<keyword evidence="2" id="KW-0472">Membrane</keyword>
<evidence type="ECO:0000256" key="2">
    <source>
        <dbReference type="SAM" id="Phobius"/>
    </source>
</evidence>
<keyword evidence="4" id="KW-1185">Reference proteome</keyword>
<feature type="transmembrane region" description="Helical" evidence="2">
    <location>
        <begin position="83"/>
        <end position="101"/>
    </location>
</feature>
<protein>
    <recommendedName>
        <fullName evidence="5">Microtubule associated protein</fullName>
    </recommendedName>
</protein>
<sequence length="348" mass="38419">MGSPPSNPFAAAVRRLYRPLGFTKGYNVILFFIFAGAMLTVCIARLKFFDFHGTMCGEGVGATLPGECYWYKKSLFAEIGIRIHLYGVLPAGILAVFQFIPAIRRKSITFHRVAGYISNVLVLIGTIGGFMIAGHSVGGGADIQVAVWFLGIVVIIQLGLAMWNIKKLQIDQHRAWMLRAWFLLGTPITTRIILVFAAAIVTKQNNYLQTRHCEHIEFMLQSATKTLEFYPECAAYFNGSNPDQHAIVRASMDFNRVDQMSAALGTTFGMALWLGMALQAAGIEIYLQLTPKESDRLRQISYRKQMEAGYVSPGNAGLTAQSIGDANPFVPPAQRRAGLDTEKTPLLM</sequence>
<evidence type="ECO:0000313" key="3">
    <source>
        <dbReference type="EMBL" id="KAK3201102.1"/>
    </source>
</evidence>
<dbReference type="Proteomes" id="UP001280581">
    <property type="component" value="Unassembled WGS sequence"/>
</dbReference>
<accession>A0AAN6LNF2</accession>
<dbReference type="InterPro" id="IPR018750">
    <property type="entry name" value="DUF2306_membrane"/>
</dbReference>
<dbReference type="AlphaFoldDB" id="A0AAN6LNF2"/>
<proteinExistence type="predicted"/>